<evidence type="ECO:0000256" key="1">
    <source>
        <dbReference type="SAM" id="MobiDB-lite"/>
    </source>
</evidence>
<name>A0A1I9G1X3_BRUMA</name>
<feature type="compositionally biased region" description="Acidic residues" evidence="1">
    <location>
        <begin position="26"/>
        <end position="44"/>
    </location>
</feature>
<dbReference type="EMBL" id="LN856936">
    <property type="protein sequence ID" value="CDP95208.1"/>
    <property type="molecule type" value="Genomic_DNA"/>
</dbReference>
<feature type="region of interest" description="Disordered" evidence="1">
    <location>
        <begin position="1"/>
        <end position="49"/>
    </location>
</feature>
<accession>A0A1I9G1X3</accession>
<proteinExistence type="predicted"/>
<protein>
    <submittedName>
        <fullName evidence="2">Bm9709</fullName>
    </submittedName>
</protein>
<reference evidence="2" key="1">
    <citation type="journal article" date="2007" name="Science">
        <title>Draft genome of the filarial nematode parasite Brugia malayi.</title>
        <authorList>
            <person name="Ghedin E."/>
            <person name="Wang S."/>
            <person name="Spiro D."/>
            <person name="Caler E."/>
            <person name="Zhao Q."/>
            <person name="Crabtree J."/>
            <person name="Allen J.E."/>
            <person name="Delcher A.L."/>
            <person name="Guiliano D.B."/>
            <person name="Miranda-Saavedra D."/>
            <person name="Angiuoli S.V."/>
            <person name="Creasy T."/>
            <person name="Amedeo P."/>
            <person name="Haas B."/>
            <person name="El-Sayed N.M."/>
            <person name="Wortman J.R."/>
            <person name="Feldblyum T."/>
            <person name="Tallon L."/>
            <person name="Schatz M."/>
            <person name="Shumway M."/>
            <person name="Koo H."/>
            <person name="Salzberg S.L."/>
            <person name="Schobel S."/>
            <person name="Pertea M."/>
            <person name="Pop M."/>
            <person name="White O."/>
            <person name="Barton G.J."/>
            <person name="Carlow C.K."/>
            <person name="Crawford M.J."/>
            <person name="Daub J."/>
            <person name="Dimmic M.W."/>
            <person name="Estes C.F."/>
            <person name="Foster J.M."/>
            <person name="Ganatra M."/>
            <person name="Gregory W.F."/>
            <person name="Johnson N.M."/>
            <person name="Jin J."/>
            <person name="Komuniecki R."/>
            <person name="Korf I."/>
            <person name="Kumar S."/>
            <person name="Laney S."/>
            <person name="Li B.W."/>
            <person name="Li W."/>
            <person name="Lindblom T.H."/>
            <person name="Lustigman S."/>
            <person name="Ma D."/>
            <person name="Maina C.V."/>
            <person name="Martin D.M."/>
            <person name="McCarter J.P."/>
            <person name="McReynolds L."/>
            <person name="Mitreva M."/>
            <person name="Nutman T.B."/>
            <person name="Parkinson J."/>
            <person name="Peregrin-Alvarez J.M."/>
            <person name="Poole C."/>
            <person name="Ren Q."/>
            <person name="Saunders L."/>
            <person name="Sluder A.E."/>
            <person name="Smith K."/>
            <person name="Stanke M."/>
            <person name="Unnasch T.R."/>
            <person name="Ware J."/>
            <person name="Wei A.D."/>
            <person name="Weil G."/>
            <person name="Williams D.J."/>
            <person name="Zhang Y."/>
            <person name="Williams S.A."/>
            <person name="Fraser-Liggett C."/>
            <person name="Slatko B."/>
            <person name="Blaxter M.L."/>
            <person name="Scott A.L."/>
        </authorList>
    </citation>
    <scope>NUCLEOTIDE SEQUENCE</scope>
    <source>
        <strain evidence="2">FR3</strain>
    </source>
</reference>
<organism evidence="2">
    <name type="scientific">Brugia malayi</name>
    <name type="common">Filarial nematode worm</name>
    <dbReference type="NCBI Taxonomy" id="6279"/>
    <lineage>
        <taxon>Eukaryota</taxon>
        <taxon>Metazoa</taxon>
        <taxon>Ecdysozoa</taxon>
        <taxon>Nematoda</taxon>
        <taxon>Chromadorea</taxon>
        <taxon>Rhabditida</taxon>
        <taxon>Spirurina</taxon>
        <taxon>Spiruromorpha</taxon>
        <taxon>Filarioidea</taxon>
        <taxon>Onchocercidae</taxon>
        <taxon>Brugia</taxon>
    </lineage>
</organism>
<dbReference type="AlphaFoldDB" id="A0A1I9G1X3"/>
<evidence type="ECO:0000313" key="2">
    <source>
        <dbReference type="EMBL" id="CDP95208.1"/>
    </source>
</evidence>
<reference evidence="2" key="2">
    <citation type="submission" date="2012-12" db="EMBL/GenBank/DDBJ databases">
        <authorList>
            <consortium name="WormBase Consortium"/>
            <person name="Ghedin E."/>
            <person name="Paulini M."/>
        </authorList>
    </citation>
    <scope>NUCLEOTIDE SEQUENCE</scope>
    <source>
        <strain evidence="2">FR3</strain>
    </source>
</reference>
<sequence>MDECEIYNSDNDIIAGDSSTSCISTDNDDDDNDDDDVDINDDTDNDGRYGILTMMEDMVSPTKVNK</sequence>
<gene>
    <name evidence="2" type="primary">Bm9709</name>
    <name evidence="2" type="ORF">BM_Bm9709</name>
</gene>